<dbReference type="AlphaFoldDB" id="A0AAF0H8R8"/>
<feature type="region of interest" description="Disordered" evidence="1">
    <location>
        <begin position="391"/>
        <end position="414"/>
    </location>
</feature>
<protein>
    <submittedName>
        <fullName evidence="2">Phage portal protein</fullName>
    </submittedName>
</protein>
<evidence type="ECO:0000313" key="2">
    <source>
        <dbReference type="EMBL" id="WHA40155.1"/>
    </source>
</evidence>
<evidence type="ECO:0000256" key="1">
    <source>
        <dbReference type="SAM" id="MobiDB-lite"/>
    </source>
</evidence>
<dbReference type="Pfam" id="PF04860">
    <property type="entry name" value="Phage_portal"/>
    <property type="match status" value="1"/>
</dbReference>
<dbReference type="RefSeq" id="WP_137394603.1">
    <property type="nucleotide sequence ID" value="NZ_CP124733.1"/>
</dbReference>
<dbReference type="EMBL" id="CP124733">
    <property type="protein sequence ID" value="WHA40155.1"/>
    <property type="molecule type" value="Genomic_DNA"/>
</dbReference>
<evidence type="ECO:0000313" key="3">
    <source>
        <dbReference type="Proteomes" id="UP000298664"/>
    </source>
</evidence>
<dbReference type="Proteomes" id="UP000298664">
    <property type="component" value="Chromosome Circular"/>
</dbReference>
<reference evidence="2" key="1">
    <citation type="submission" date="2023-05" db="EMBL/GenBank/DDBJ databases">
        <title>Complete genome sequence of Agrobacterium larrymoorei CFBP5477.</title>
        <authorList>
            <person name="Yen H.-C."/>
            <person name="Chou L."/>
            <person name="Lin Y.-C."/>
            <person name="Lai E.-M."/>
            <person name="Kuo C.-H."/>
        </authorList>
    </citation>
    <scope>NUCLEOTIDE SEQUENCE</scope>
    <source>
        <strain evidence="2">CFBP5477</strain>
    </source>
</reference>
<dbReference type="NCBIfam" id="TIGR01537">
    <property type="entry name" value="portal_HK97"/>
    <property type="match status" value="1"/>
</dbReference>
<proteinExistence type="predicted"/>
<sequence>MFGFGKKTETAAATADEQRSLASPDGWLLELFGATPSAAGIVVSPESALKVPAVAAGVRAISEAVSILPLHTYSRAADGSRKRDADHVASRLLNADSNPWTRGPQLRELLTADAICYDAGGFAEIVRDGDKKPRELHRIHPSTVTIDIDNLTGEPRYRINIGSGSRFIDFRDMLHIRAPSPLCMNNVSGKSPLMQAKDAIGLLITLQQHACLLFKNGGRPSGILSFPQKLGAEVAKRIKASWQAATGGSNSGGTAVLEEGGSFTPLSFNSVDSQFLEIWALAITEVARILRVPPVLLMDYSRQTWANAETGGQQFLTYSLSPWLSRWESEVTLKLIAEEDRDEVYVEHLTDALLKSDFASRATAYSAYRAAGVLTANEVRAGLNLAPLPDGNVLQNPYTTTDKTTPKTEGNADE</sequence>
<accession>A0AAF0H8R8</accession>
<dbReference type="InterPro" id="IPR006944">
    <property type="entry name" value="Phage/GTA_portal"/>
</dbReference>
<organism evidence="2 3">
    <name type="scientific">Agrobacterium larrymoorei</name>
    <dbReference type="NCBI Taxonomy" id="160699"/>
    <lineage>
        <taxon>Bacteria</taxon>
        <taxon>Pseudomonadati</taxon>
        <taxon>Pseudomonadota</taxon>
        <taxon>Alphaproteobacteria</taxon>
        <taxon>Hyphomicrobiales</taxon>
        <taxon>Rhizobiaceae</taxon>
        <taxon>Rhizobium/Agrobacterium group</taxon>
        <taxon>Agrobacterium</taxon>
    </lineage>
</organism>
<name>A0AAF0H8R8_9HYPH</name>
<gene>
    <name evidence="2" type="ORF">CFBP5477_009940</name>
</gene>
<dbReference type="InterPro" id="IPR006427">
    <property type="entry name" value="Portal_HK97"/>
</dbReference>